<dbReference type="Gene3D" id="3.40.630.30">
    <property type="match status" value="1"/>
</dbReference>
<dbReference type="Proteomes" id="UP000824260">
    <property type="component" value="Unassembled WGS sequence"/>
</dbReference>
<dbReference type="InterPro" id="IPR016181">
    <property type="entry name" value="Acyl_CoA_acyltransferase"/>
</dbReference>
<keyword evidence="1" id="KW-0808">Transferase</keyword>
<evidence type="ECO:0000256" key="1">
    <source>
        <dbReference type="ARBA" id="ARBA00022679"/>
    </source>
</evidence>
<accession>A0A9D0ZN44</accession>
<dbReference type="InterPro" id="IPR050680">
    <property type="entry name" value="YpeA/RimI_acetyltransf"/>
</dbReference>
<dbReference type="EMBL" id="DVFZ01000105">
    <property type="protein sequence ID" value="HIQ83673.1"/>
    <property type="molecule type" value="Genomic_DNA"/>
</dbReference>
<dbReference type="PANTHER" id="PTHR43420">
    <property type="entry name" value="ACETYLTRANSFERASE"/>
    <property type="match status" value="1"/>
</dbReference>
<name>A0A9D0ZN44_9FIRM</name>
<proteinExistence type="predicted"/>
<dbReference type="PROSITE" id="PS51186">
    <property type="entry name" value="GNAT"/>
    <property type="match status" value="1"/>
</dbReference>
<dbReference type="GO" id="GO:0016747">
    <property type="term" value="F:acyltransferase activity, transferring groups other than amino-acyl groups"/>
    <property type="evidence" value="ECO:0007669"/>
    <property type="project" value="InterPro"/>
</dbReference>
<protein>
    <submittedName>
        <fullName evidence="4">GNAT family N-acetyltransferase</fullName>
    </submittedName>
</protein>
<organism evidence="4 5">
    <name type="scientific">Candidatus Pullichristensenella stercorigallinarum</name>
    <dbReference type="NCBI Taxonomy" id="2840909"/>
    <lineage>
        <taxon>Bacteria</taxon>
        <taxon>Bacillati</taxon>
        <taxon>Bacillota</taxon>
        <taxon>Clostridia</taxon>
        <taxon>Candidatus Pullichristensenella</taxon>
    </lineage>
</organism>
<evidence type="ECO:0000313" key="4">
    <source>
        <dbReference type="EMBL" id="HIQ83673.1"/>
    </source>
</evidence>
<reference evidence="4" key="1">
    <citation type="submission" date="2020-10" db="EMBL/GenBank/DDBJ databases">
        <authorList>
            <person name="Gilroy R."/>
        </authorList>
    </citation>
    <scope>NUCLEOTIDE SEQUENCE</scope>
    <source>
        <strain evidence="4">ChiSjej6B24-2974</strain>
    </source>
</reference>
<keyword evidence="2" id="KW-0012">Acyltransferase</keyword>
<dbReference type="Pfam" id="PF00583">
    <property type="entry name" value="Acetyltransf_1"/>
    <property type="match status" value="1"/>
</dbReference>
<dbReference type="AlphaFoldDB" id="A0A9D0ZN44"/>
<evidence type="ECO:0000259" key="3">
    <source>
        <dbReference type="PROSITE" id="PS51186"/>
    </source>
</evidence>
<dbReference type="InterPro" id="IPR000182">
    <property type="entry name" value="GNAT_dom"/>
</dbReference>
<evidence type="ECO:0000313" key="5">
    <source>
        <dbReference type="Proteomes" id="UP000824260"/>
    </source>
</evidence>
<feature type="domain" description="N-acetyltransferase" evidence="3">
    <location>
        <begin position="1"/>
        <end position="147"/>
    </location>
</feature>
<dbReference type="CDD" id="cd04301">
    <property type="entry name" value="NAT_SF"/>
    <property type="match status" value="1"/>
</dbReference>
<gene>
    <name evidence="4" type="ORF">IAA52_11295</name>
</gene>
<sequence>MVLRELGLRDEAEIFAVIRTAFAVAPWNDDWHSAEEFHAYFLDILGNRNSLGLGLWEGEALVALALGRLKHWFDGVEYCIDDFCVRPDCQGQGAGSALLGQIREYACREGFKQVSLFTNRTAPAYAFYQKNGFAEVENRVCMALPCAPERA</sequence>
<evidence type="ECO:0000256" key="2">
    <source>
        <dbReference type="ARBA" id="ARBA00023315"/>
    </source>
</evidence>
<dbReference type="SUPFAM" id="SSF55729">
    <property type="entry name" value="Acyl-CoA N-acyltransferases (Nat)"/>
    <property type="match status" value="1"/>
</dbReference>
<reference evidence="4" key="2">
    <citation type="journal article" date="2021" name="PeerJ">
        <title>Extensive microbial diversity within the chicken gut microbiome revealed by metagenomics and culture.</title>
        <authorList>
            <person name="Gilroy R."/>
            <person name="Ravi A."/>
            <person name="Getino M."/>
            <person name="Pursley I."/>
            <person name="Horton D.L."/>
            <person name="Alikhan N.F."/>
            <person name="Baker D."/>
            <person name="Gharbi K."/>
            <person name="Hall N."/>
            <person name="Watson M."/>
            <person name="Adriaenssens E.M."/>
            <person name="Foster-Nyarko E."/>
            <person name="Jarju S."/>
            <person name="Secka A."/>
            <person name="Antonio M."/>
            <person name="Oren A."/>
            <person name="Chaudhuri R.R."/>
            <person name="La Ragione R."/>
            <person name="Hildebrand F."/>
            <person name="Pallen M.J."/>
        </authorList>
    </citation>
    <scope>NUCLEOTIDE SEQUENCE</scope>
    <source>
        <strain evidence="4">ChiSjej6B24-2974</strain>
    </source>
</reference>
<comment type="caution">
    <text evidence="4">The sequence shown here is derived from an EMBL/GenBank/DDBJ whole genome shotgun (WGS) entry which is preliminary data.</text>
</comment>